<name>A0A1A9I057_9BACT</name>
<evidence type="ECO:0000256" key="5">
    <source>
        <dbReference type="ARBA" id="ARBA00023163"/>
    </source>
</evidence>
<evidence type="ECO:0000313" key="7">
    <source>
        <dbReference type="EMBL" id="ANH79934.1"/>
    </source>
</evidence>
<dbReference type="SUPFAM" id="SSF53850">
    <property type="entry name" value="Periplasmic binding protein-like II"/>
    <property type="match status" value="1"/>
</dbReference>
<dbReference type="PANTHER" id="PTHR30346">
    <property type="entry name" value="TRANSCRIPTIONAL DUAL REGULATOR HCAR-RELATED"/>
    <property type="match status" value="1"/>
</dbReference>
<evidence type="ECO:0000259" key="6">
    <source>
        <dbReference type="PROSITE" id="PS50931"/>
    </source>
</evidence>
<dbReference type="Pfam" id="PF03466">
    <property type="entry name" value="LysR_substrate"/>
    <property type="match status" value="1"/>
</dbReference>
<keyword evidence="8" id="KW-1185">Reference proteome</keyword>
<protein>
    <submittedName>
        <fullName evidence="7">Transcriptional regulator</fullName>
    </submittedName>
</protein>
<evidence type="ECO:0000256" key="4">
    <source>
        <dbReference type="ARBA" id="ARBA00023159"/>
    </source>
</evidence>
<keyword evidence="3" id="KW-0238">DNA-binding</keyword>
<dbReference type="PANTHER" id="PTHR30346:SF26">
    <property type="entry name" value="HYDROGEN PEROXIDE-INDUCIBLE GENES ACTIVATOR"/>
    <property type="match status" value="1"/>
</dbReference>
<sequence>MTLQQLEYILAVDVHRNFVKAADACFITQPTLSMQIHKLEEELGIKIFDRSKQPVVPTAIGQGVLEHARRVLHARNELDRFIEDQKGTISGQLRIGIIPTLAPYLLPIFVPAFIKKYPEIKLIVQELMTEHMIRYLKEERIDAGILVTPINEPGIKEQVLFYEELMVFTSRQNKAYQKQYLLPKDIDTSKLWLLEEGHCFRSQIISICELQQQSREHSGLEYEAGSIETLKRMVEISDGVTIIPELAALQMPKSQQQLIRHFKKPVPVREVSLVVHRDFLKEKLVTALQTEILAAVPDKLKKPPSRNVIPVVESET</sequence>
<dbReference type="PRINTS" id="PR00039">
    <property type="entry name" value="HTHLYSR"/>
</dbReference>
<dbReference type="Gene3D" id="1.10.10.10">
    <property type="entry name" value="Winged helix-like DNA-binding domain superfamily/Winged helix DNA-binding domain"/>
    <property type="match status" value="1"/>
</dbReference>
<dbReference type="GO" id="GO:0032993">
    <property type="term" value="C:protein-DNA complex"/>
    <property type="evidence" value="ECO:0007669"/>
    <property type="project" value="TreeGrafter"/>
</dbReference>
<evidence type="ECO:0000256" key="3">
    <source>
        <dbReference type="ARBA" id="ARBA00023125"/>
    </source>
</evidence>
<dbReference type="RefSeq" id="WP_067751414.1">
    <property type="nucleotide sequence ID" value="NZ_CP015772.1"/>
</dbReference>
<reference evidence="7 8" key="1">
    <citation type="submission" date="2016-05" db="EMBL/GenBank/DDBJ databases">
        <title>Niabella ginsenosidivorans BS26 whole genome sequencing.</title>
        <authorList>
            <person name="Im W.T."/>
            <person name="Siddiqi M.Z."/>
        </authorList>
    </citation>
    <scope>NUCLEOTIDE SEQUENCE [LARGE SCALE GENOMIC DNA]</scope>
    <source>
        <strain evidence="7 8">BS26</strain>
    </source>
</reference>
<dbReference type="GO" id="GO:0003700">
    <property type="term" value="F:DNA-binding transcription factor activity"/>
    <property type="evidence" value="ECO:0007669"/>
    <property type="project" value="InterPro"/>
</dbReference>
<proteinExistence type="inferred from homology"/>
<dbReference type="InterPro" id="IPR036388">
    <property type="entry name" value="WH-like_DNA-bd_sf"/>
</dbReference>
<dbReference type="SUPFAM" id="SSF46785">
    <property type="entry name" value="Winged helix' DNA-binding domain"/>
    <property type="match status" value="1"/>
</dbReference>
<dbReference type="EMBL" id="CP015772">
    <property type="protein sequence ID" value="ANH79934.1"/>
    <property type="molecule type" value="Genomic_DNA"/>
</dbReference>
<dbReference type="InterPro" id="IPR036390">
    <property type="entry name" value="WH_DNA-bd_sf"/>
</dbReference>
<dbReference type="InterPro" id="IPR000847">
    <property type="entry name" value="LysR_HTH_N"/>
</dbReference>
<keyword evidence="2" id="KW-0805">Transcription regulation</keyword>
<dbReference type="Gene3D" id="3.40.190.10">
    <property type="entry name" value="Periplasmic binding protein-like II"/>
    <property type="match status" value="2"/>
</dbReference>
<dbReference type="CDD" id="cd08411">
    <property type="entry name" value="PBP2_OxyR"/>
    <property type="match status" value="1"/>
</dbReference>
<dbReference type="KEGG" id="nia:A8C56_02130"/>
<keyword evidence="5" id="KW-0804">Transcription</keyword>
<comment type="similarity">
    <text evidence="1">Belongs to the LysR transcriptional regulatory family.</text>
</comment>
<evidence type="ECO:0000256" key="1">
    <source>
        <dbReference type="ARBA" id="ARBA00009437"/>
    </source>
</evidence>
<dbReference type="Pfam" id="PF00126">
    <property type="entry name" value="HTH_1"/>
    <property type="match status" value="1"/>
</dbReference>
<dbReference type="GO" id="GO:0003677">
    <property type="term" value="F:DNA binding"/>
    <property type="evidence" value="ECO:0007669"/>
    <property type="project" value="UniProtKB-KW"/>
</dbReference>
<dbReference type="FunFam" id="1.10.10.10:FF:000001">
    <property type="entry name" value="LysR family transcriptional regulator"/>
    <property type="match status" value="1"/>
</dbReference>
<gene>
    <name evidence="7" type="ORF">A8C56_02130</name>
</gene>
<dbReference type="InterPro" id="IPR005119">
    <property type="entry name" value="LysR_subst-bd"/>
</dbReference>
<keyword evidence="4" id="KW-0010">Activator</keyword>
<dbReference type="Proteomes" id="UP000077667">
    <property type="component" value="Chromosome"/>
</dbReference>
<evidence type="ECO:0000256" key="2">
    <source>
        <dbReference type="ARBA" id="ARBA00023015"/>
    </source>
</evidence>
<accession>A0A1A9I057</accession>
<organism evidence="7 8">
    <name type="scientific">Niabella ginsenosidivorans</name>
    <dbReference type="NCBI Taxonomy" id="1176587"/>
    <lineage>
        <taxon>Bacteria</taxon>
        <taxon>Pseudomonadati</taxon>
        <taxon>Bacteroidota</taxon>
        <taxon>Chitinophagia</taxon>
        <taxon>Chitinophagales</taxon>
        <taxon>Chitinophagaceae</taxon>
        <taxon>Niabella</taxon>
    </lineage>
</organism>
<dbReference type="OrthoDB" id="9803735at2"/>
<evidence type="ECO:0000313" key="8">
    <source>
        <dbReference type="Proteomes" id="UP000077667"/>
    </source>
</evidence>
<feature type="domain" description="HTH lysR-type" evidence="6">
    <location>
        <begin position="1"/>
        <end position="58"/>
    </location>
</feature>
<dbReference type="AlphaFoldDB" id="A0A1A9I057"/>
<dbReference type="PROSITE" id="PS50931">
    <property type="entry name" value="HTH_LYSR"/>
    <property type="match status" value="1"/>
</dbReference>